<dbReference type="EMBL" id="JMSZ01000001">
    <property type="protein sequence ID" value="KDE41375.1"/>
    <property type="molecule type" value="Genomic_DNA"/>
</dbReference>
<sequence length="166" mass="18545">MPESHQAFVCSSDHQHCIDEALTAAKQLCRDKQLRLTPVRELVLRLIWQSHKPLGAYDLLPALAKAGFNSAPPTVYRALEFLQEQGLVHRLASLNAYMGCNHPGTSHSGCFFICEECHQALEIEASPLQTTLQRHAEELNFSITRETIEVLGVCPECQQQKAQSHA</sequence>
<evidence type="ECO:0000256" key="4">
    <source>
        <dbReference type="ARBA" id="ARBA00023015"/>
    </source>
</evidence>
<keyword evidence="2" id="KW-0678">Repressor</keyword>
<dbReference type="InterPro" id="IPR036388">
    <property type="entry name" value="WH-like_DNA-bd_sf"/>
</dbReference>
<feature type="binding site" evidence="7">
    <location>
        <position position="114"/>
    </location>
    <ligand>
        <name>Zn(2+)</name>
        <dbReference type="ChEBI" id="CHEBI:29105"/>
    </ligand>
</feature>
<feature type="binding site" evidence="7">
    <location>
        <position position="157"/>
    </location>
    <ligand>
        <name>Zn(2+)</name>
        <dbReference type="ChEBI" id="CHEBI:29105"/>
    </ligand>
</feature>
<dbReference type="PANTHER" id="PTHR33202:SF6">
    <property type="entry name" value="ZINC UPTAKE REGULATION PROTEIN"/>
    <property type="match status" value="1"/>
</dbReference>
<gene>
    <name evidence="8" type="ORF">ADINL_0055</name>
</gene>
<evidence type="ECO:0000256" key="7">
    <source>
        <dbReference type="PIRSR" id="PIRSR602481-1"/>
    </source>
</evidence>
<keyword evidence="4" id="KW-0805">Transcription regulation</keyword>
<keyword evidence="3 7" id="KW-0862">Zinc</keyword>
<keyword evidence="7" id="KW-0479">Metal-binding</keyword>
<evidence type="ECO:0000256" key="1">
    <source>
        <dbReference type="ARBA" id="ARBA00007957"/>
    </source>
</evidence>
<keyword evidence="6" id="KW-0804">Transcription</keyword>
<dbReference type="InterPro" id="IPR036390">
    <property type="entry name" value="WH_DNA-bd_sf"/>
</dbReference>
<dbReference type="SUPFAM" id="SSF46785">
    <property type="entry name" value="Winged helix' DNA-binding domain"/>
    <property type="match status" value="1"/>
</dbReference>
<dbReference type="InterPro" id="IPR002481">
    <property type="entry name" value="FUR"/>
</dbReference>
<dbReference type="Proteomes" id="UP000027318">
    <property type="component" value="Unassembled WGS sequence"/>
</dbReference>
<keyword evidence="9" id="KW-1185">Reference proteome</keyword>
<comment type="cofactor">
    <cofactor evidence="7">
        <name>Zn(2+)</name>
        <dbReference type="ChEBI" id="CHEBI:29105"/>
    </cofactor>
    <text evidence="7">Binds 1 zinc ion per subunit.</text>
</comment>
<dbReference type="PATRIC" id="fig|267850.7.peg.55"/>
<evidence type="ECO:0000256" key="3">
    <source>
        <dbReference type="ARBA" id="ARBA00022833"/>
    </source>
</evidence>
<evidence type="ECO:0000256" key="6">
    <source>
        <dbReference type="ARBA" id="ARBA00023163"/>
    </source>
</evidence>
<name>A0A063Y8D4_9GAMM</name>
<dbReference type="PANTHER" id="PTHR33202">
    <property type="entry name" value="ZINC UPTAKE REGULATION PROTEIN"/>
    <property type="match status" value="1"/>
</dbReference>
<dbReference type="GO" id="GO:0008270">
    <property type="term" value="F:zinc ion binding"/>
    <property type="evidence" value="ECO:0007669"/>
    <property type="project" value="TreeGrafter"/>
</dbReference>
<dbReference type="RefSeq" id="WP_036542322.1">
    <property type="nucleotide sequence ID" value="NZ_JMSZ01000001.1"/>
</dbReference>
<feature type="binding site" evidence="7">
    <location>
        <position position="154"/>
    </location>
    <ligand>
        <name>Zn(2+)</name>
        <dbReference type="ChEBI" id="CHEBI:29105"/>
    </ligand>
</feature>
<dbReference type="OrthoDB" id="9801127at2"/>
<dbReference type="InterPro" id="IPR043135">
    <property type="entry name" value="Fur_C"/>
</dbReference>
<dbReference type="GO" id="GO:0000976">
    <property type="term" value="F:transcription cis-regulatory region binding"/>
    <property type="evidence" value="ECO:0007669"/>
    <property type="project" value="TreeGrafter"/>
</dbReference>
<dbReference type="GO" id="GO:0003700">
    <property type="term" value="F:DNA-binding transcription factor activity"/>
    <property type="evidence" value="ECO:0007669"/>
    <property type="project" value="InterPro"/>
</dbReference>
<evidence type="ECO:0000313" key="8">
    <source>
        <dbReference type="EMBL" id="KDE41375.1"/>
    </source>
</evidence>
<proteinExistence type="inferred from homology"/>
<dbReference type="STRING" id="267850.ADINL_0055"/>
<dbReference type="GO" id="GO:0005829">
    <property type="term" value="C:cytosol"/>
    <property type="evidence" value="ECO:0007669"/>
    <property type="project" value="TreeGrafter"/>
</dbReference>
<accession>A0A063Y8D4</accession>
<reference evidence="8 9" key="1">
    <citation type="journal article" date="2005" name="Int. J. Syst. Evol. Microbiol.">
        <title>Nitrincola lacisaponensis gen. nov., sp. nov., a novel alkaliphilic bacterium isolated from an alkaline, saline lake.</title>
        <authorList>
            <person name="Dimitriu P.A."/>
            <person name="Shukla S.K."/>
            <person name="Conradt J."/>
            <person name="Marquez M.C."/>
            <person name="Ventosa A."/>
            <person name="Maglia A."/>
            <person name="Peyton B.M."/>
            <person name="Pinkart H.C."/>
            <person name="Mormile M.R."/>
        </authorList>
    </citation>
    <scope>NUCLEOTIDE SEQUENCE [LARGE SCALE GENOMIC DNA]</scope>
    <source>
        <strain evidence="8 9">4CA</strain>
    </source>
</reference>
<dbReference type="GO" id="GO:1900376">
    <property type="term" value="P:regulation of secondary metabolite biosynthetic process"/>
    <property type="evidence" value="ECO:0007669"/>
    <property type="project" value="TreeGrafter"/>
</dbReference>
<evidence type="ECO:0000313" key="9">
    <source>
        <dbReference type="Proteomes" id="UP000027318"/>
    </source>
</evidence>
<dbReference type="GO" id="GO:0045892">
    <property type="term" value="P:negative regulation of DNA-templated transcription"/>
    <property type="evidence" value="ECO:0007669"/>
    <property type="project" value="TreeGrafter"/>
</dbReference>
<dbReference type="AlphaFoldDB" id="A0A063Y8D4"/>
<comment type="caution">
    <text evidence="8">The sequence shown here is derived from an EMBL/GenBank/DDBJ whole genome shotgun (WGS) entry which is preliminary data.</text>
</comment>
<comment type="similarity">
    <text evidence="1">Belongs to the Fur family.</text>
</comment>
<evidence type="ECO:0000256" key="5">
    <source>
        <dbReference type="ARBA" id="ARBA00023125"/>
    </source>
</evidence>
<evidence type="ECO:0000256" key="2">
    <source>
        <dbReference type="ARBA" id="ARBA00022491"/>
    </source>
</evidence>
<protein>
    <submittedName>
        <fullName evidence="8">Zinc uptake regulation protein ZUR</fullName>
    </submittedName>
</protein>
<keyword evidence="5" id="KW-0238">DNA-binding</keyword>
<organism evidence="8 9">
    <name type="scientific">Nitrincola lacisaponensis</name>
    <dbReference type="NCBI Taxonomy" id="267850"/>
    <lineage>
        <taxon>Bacteria</taxon>
        <taxon>Pseudomonadati</taxon>
        <taxon>Pseudomonadota</taxon>
        <taxon>Gammaproteobacteria</taxon>
        <taxon>Oceanospirillales</taxon>
        <taxon>Oceanospirillaceae</taxon>
        <taxon>Nitrincola</taxon>
    </lineage>
</organism>
<dbReference type="Gene3D" id="3.30.1490.190">
    <property type="match status" value="1"/>
</dbReference>
<dbReference type="Pfam" id="PF01475">
    <property type="entry name" value="FUR"/>
    <property type="match status" value="1"/>
</dbReference>
<dbReference type="Gene3D" id="1.10.10.10">
    <property type="entry name" value="Winged helix-like DNA-binding domain superfamily/Winged helix DNA-binding domain"/>
    <property type="match status" value="1"/>
</dbReference>
<feature type="binding site" evidence="7">
    <location>
        <position position="117"/>
    </location>
    <ligand>
        <name>Zn(2+)</name>
        <dbReference type="ChEBI" id="CHEBI:29105"/>
    </ligand>
</feature>